<dbReference type="InterPro" id="IPR044060">
    <property type="entry name" value="Bacterial_rp_domain"/>
</dbReference>
<organism evidence="3 4">
    <name type="scientific">Parabacteroides distasonis</name>
    <dbReference type="NCBI Taxonomy" id="823"/>
    <lineage>
        <taxon>Bacteria</taxon>
        <taxon>Pseudomonadati</taxon>
        <taxon>Bacteroidota</taxon>
        <taxon>Bacteroidia</taxon>
        <taxon>Bacteroidales</taxon>
        <taxon>Tannerellaceae</taxon>
        <taxon>Parabacteroides</taxon>
    </lineage>
</organism>
<dbReference type="EMBL" id="RAYI01000014">
    <property type="protein sequence ID" value="RLT73713.1"/>
    <property type="molecule type" value="Genomic_DNA"/>
</dbReference>
<evidence type="ECO:0000256" key="1">
    <source>
        <dbReference type="SAM" id="MobiDB-lite"/>
    </source>
</evidence>
<dbReference type="AlphaFoldDB" id="A0A3L7ZTW1"/>
<evidence type="ECO:0000313" key="3">
    <source>
        <dbReference type="EMBL" id="RLT73713.1"/>
    </source>
</evidence>
<name>A0A3L7ZTW1_PARDI</name>
<feature type="domain" description="Bacterial repeat" evidence="2">
    <location>
        <begin position="98"/>
        <end position="133"/>
    </location>
</feature>
<evidence type="ECO:0000259" key="2">
    <source>
        <dbReference type="Pfam" id="PF18998"/>
    </source>
</evidence>
<dbReference type="OrthoDB" id="1071848at2"/>
<accession>A0A3L7ZTW1</accession>
<dbReference type="Pfam" id="PF18998">
    <property type="entry name" value="Flg_new_2"/>
    <property type="match status" value="1"/>
</dbReference>
<comment type="caution">
    <text evidence="3">The sequence shown here is derived from an EMBL/GenBank/DDBJ whole genome shotgun (WGS) entry which is preliminary data.</text>
</comment>
<dbReference type="RefSeq" id="WP_121735892.1">
    <property type="nucleotide sequence ID" value="NZ_QXXG01000002.1"/>
</dbReference>
<dbReference type="Proteomes" id="UP000278164">
    <property type="component" value="Unassembled WGS sequence"/>
</dbReference>
<sequence>MTQAPDGAEGLKTRPSRDEVEVEIDLSYPDADVTKYVISPKSTSAKKNYEGTVYYHSTKPAKPLSFGTSVLRSGGEPNGYVRVTNGGMPYVAENGVVSVPEGITVILEAVPAAGYKFSKWADGNTENPREYKVTADATGLTPEFVGKREASFALAGNSSAYNGAAQTVSVTGEGNERCQITFFFDRACTQPAILKNAGTYYVRVYRPEDDVYQAYEKTFEYTIERADAKVVWPTASVILSGHALAESVLQGGHAGIVAGTFAWSDPEVLMTAEGDKEVIFTPTDPNYKPQSSQVKVTVVSSVSSSTDPENPVTPVDPVDPENPEGPDTPTGVESIEEDAVLYAANLSILANMPKSVTLTVIDVAGFIVYKETVAGEVMIPVSHAGVYFVRCEVTGEVFVKKIVVH</sequence>
<reference evidence="3 4" key="1">
    <citation type="submission" date="2018-09" db="EMBL/GenBank/DDBJ databases">
        <title>Murine metabolic-syndrome-specific gut microbial biobank.</title>
        <authorList>
            <person name="Liu C."/>
        </authorList>
    </citation>
    <scope>NUCLEOTIDE SEQUENCE [LARGE SCALE GENOMIC DNA]</scope>
    <source>
        <strain evidence="3 4">8-P5</strain>
    </source>
</reference>
<proteinExistence type="predicted"/>
<feature type="region of interest" description="Disordered" evidence="1">
    <location>
        <begin position="301"/>
        <end position="330"/>
    </location>
</feature>
<protein>
    <recommendedName>
        <fullName evidence="2">Bacterial repeat domain-containing protein</fullName>
    </recommendedName>
</protein>
<gene>
    <name evidence="3" type="ORF">D7V78_08840</name>
</gene>
<evidence type="ECO:0000313" key="4">
    <source>
        <dbReference type="Proteomes" id="UP000278164"/>
    </source>
</evidence>